<organism evidence="2 3">
    <name type="scientific">Kibdelosporangium aridum</name>
    <dbReference type="NCBI Taxonomy" id="2030"/>
    <lineage>
        <taxon>Bacteria</taxon>
        <taxon>Bacillati</taxon>
        <taxon>Actinomycetota</taxon>
        <taxon>Actinomycetes</taxon>
        <taxon>Pseudonocardiales</taxon>
        <taxon>Pseudonocardiaceae</taxon>
        <taxon>Kibdelosporangium</taxon>
    </lineage>
</organism>
<sequence>MTLEQTAGGKHGVGVRCAIAAGIGAGLGLAYVGLIALITSEGFLGDGLARLGWLIILTPLALAFCVTVAWPLLSAAKVERAWQVALLGPVAFWAWWEFLSGVEVLVLYKPVFFGAAGYAAAALVTSPRLPSWGRIAVAAGVVALFLFRPVVVTDTAESWDWWEEDELRAYARPLLAPDLPDYRIQAASAGNELTPRVYYRLRPRSADRNVSPSVVIKVMHQLTPADFDPPADCDLMGSRVPEPCTVVAPDVWRTARGTYLARKGSQIVEFQPGASVPENDLLRAATTLRVVPVEHFEPIG</sequence>
<evidence type="ECO:0000256" key="1">
    <source>
        <dbReference type="SAM" id="Phobius"/>
    </source>
</evidence>
<keyword evidence="1" id="KW-1133">Transmembrane helix</keyword>
<dbReference type="OrthoDB" id="3514365at2"/>
<accession>A0A428Z164</accession>
<feature type="transmembrane region" description="Helical" evidence="1">
    <location>
        <begin position="132"/>
        <end position="151"/>
    </location>
</feature>
<dbReference type="RefSeq" id="WP_037257557.1">
    <property type="nucleotide sequence ID" value="NZ_QHKI01000036.1"/>
</dbReference>
<protein>
    <submittedName>
        <fullName evidence="2">Uncharacterized protein</fullName>
    </submittedName>
</protein>
<feature type="transmembrane region" description="Helical" evidence="1">
    <location>
        <begin position="80"/>
        <end position="99"/>
    </location>
</feature>
<dbReference type="EMBL" id="QHKI01000036">
    <property type="protein sequence ID" value="RSM78588.1"/>
    <property type="molecule type" value="Genomic_DNA"/>
</dbReference>
<keyword evidence="1" id="KW-0812">Transmembrane</keyword>
<dbReference type="AlphaFoldDB" id="A0A428Z164"/>
<dbReference type="Proteomes" id="UP000287547">
    <property type="component" value="Unassembled WGS sequence"/>
</dbReference>
<proteinExistence type="predicted"/>
<feature type="transmembrane region" description="Helical" evidence="1">
    <location>
        <begin position="12"/>
        <end position="39"/>
    </location>
</feature>
<gene>
    <name evidence="2" type="ORF">DMH04_33570</name>
</gene>
<keyword evidence="1" id="KW-0472">Membrane</keyword>
<evidence type="ECO:0000313" key="2">
    <source>
        <dbReference type="EMBL" id="RSM78588.1"/>
    </source>
</evidence>
<evidence type="ECO:0000313" key="3">
    <source>
        <dbReference type="Proteomes" id="UP000287547"/>
    </source>
</evidence>
<reference evidence="2 3" key="1">
    <citation type="submission" date="2018-05" db="EMBL/GenBank/DDBJ databases">
        <title>Evolution of GPA BGCs.</title>
        <authorList>
            <person name="Waglechner N."/>
            <person name="Wright G.D."/>
        </authorList>
    </citation>
    <scope>NUCLEOTIDE SEQUENCE [LARGE SCALE GENOMIC DNA]</scope>
    <source>
        <strain evidence="2 3">A82846</strain>
    </source>
</reference>
<comment type="caution">
    <text evidence="2">The sequence shown here is derived from an EMBL/GenBank/DDBJ whole genome shotgun (WGS) entry which is preliminary data.</text>
</comment>
<feature type="transmembrane region" description="Helical" evidence="1">
    <location>
        <begin position="51"/>
        <end position="73"/>
    </location>
</feature>
<name>A0A428Z164_KIBAR</name>